<protein>
    <submittedName>
        <fullName evidence="2">Uncharacterized protein</fullName>
    </submittedName>
</protein>
<evidence type="ECO:0000313" key="3">
    <source>
        <dbReference type="Proteomes" id="UP000309893"/>
    </source>
</evidence>
<name>A0A4S2DAW8_9MICO</name>
<organism evidence="2 3">
    <name type="scientific">Microbacterium laevaniformans</name>
    <dbReference type="NCBI Taxonomy" id="36807"/>
    <lineage>
        <taxon>Bacteria</taxon>
        <taxon>Bacillati</taxon>
        <taxon>Actinomycetota</taxon>
        <taxon>Actinomycetes</taxon>
        <taxon>Micrococcales</taxon>
        <taxon>Microbacteriaceae</taxon>
        <taxon>Microbacterium</taxon>
    </lineage>
</organism>
<keyword evidence="1" id="KW-0812">Transmembrane</keyword>
<feature type="transmembrane region" description="Helical" evidence="1">
    <location>
        <begin position="52"/>
        <end position="71"/>
    </location>
</feature>
<dbReference type="Proteomes" id="UP000309893">
    <property type="component" value="Unassembled WGS sequence"/>
</dbReference>
<keyword evidence="1" id="KW-1133">Transmembrane helix</keyword>
<sequence>MSERERPRRTLSPRVLRWEDRTAWPMFALSLLFFAGWVLSLADTKLDGRQQSLLLGAIGVLWAVFIADFLVRLSICGSPL</sequence>
<dbReference type="EMBL" id="SRYO01000002">
    <property type="protein sequence ID" value="TGY38432.1"/>
    <property type="molecule type" value="Genomic_DNA"/>
</dbReference>
<evidence type="ECO:0000313" key="2">
    <source>
        <dbReference type="EMBL" id="TGY38432.1"/>
    </source>
</evidence>
<comment type="caution">
    <text evidence="2">The sequence shown here is derived from an EMBL/GenBank/DDBJ whole genome shotgun (WGS) entry which is preliminary data.</text>
</comment>
<dbReference type="OrthoDB" id="9799090at2"/>
<keyword evidence="1" id="KW-0472">Membrane</keyword>
<gene>
    <name evidence="2" type="ORF">E5344_04140</name>
</gene>
<reference evidence="2 3" key="1">
    <citation type="submission" date="2019-04" db="EMBL/GenBank/DDBJ databases">
        <title>Microbes associate with the intestines of laboratory mice.</title>
        <authorList>
            <person name="Navarre W."/>
            <person name="Wong E."/>
            <person name="Huang K."/>
            <person name="Tropini C."/>
            <person name="Ng K."/>
            <person name="Yu B."/>
        </authorList>
    </citation>
    <scope>NUCLEOTIDE SEQUENCE [LARGE SCALE GENOMIC DNA]</scope>
    <source>
        <strain evidence="2 3">NM46_B2-13</strain>
    </source>
</reference>
<evidence type="ECO:0000256" key="1">
    <source>
        <dbReference type="SAM" id="Phobius"/>
    </source>
</evidence>
<dbReference type="AlphaFoldDB" id="A0A4S2DAW8"/>
<accession>A0A4S2DAW8</accession>
<feature type="transmembrane region" description="Helical" evidence="1">
    <location>
        <begin position="21"/>
        <end position="40"/>
    </location>
</feature>
<proteinExistence type="predicted"/>
<dbReference type="RefSeq" id="WP_135948801.1">
    <property type="nucleotide sequence ID" value="NZ_SRYO01000002.1"/>
</dbReference>